<dbReference type="InterPro" id="IPR029069">
    <property type="entry name" value="HotDog_dom_sf"/>
</dbReference>
<dbReference type="CDD" id="cd03440">
    <property type="entry name" value="hot_dog"/>
    <property type="match status" value="1"/>
</dbReference>
<dbReference type="Gene3D" id="3.10.129.10">
    <property type="entry name" value="Hotdog Thioesterase"/>
    <property type="match status" value="1"/>
</dbReference>
<feature type="binding site" evidence="2">
    <location>
        <position position="63"/>
    </location>
    <ligand>
        <name>substrate</name>
    </ligand>
</feature>
<dbReference type="RefSeq" id="WP_144349424.1">
    <property type="nucleotide sequence ID" value="NZ_CP036259.1"/>
</dbReference>
<dbReference type="Pfam" id="PF22636">
    <property type="entry name" value="FlK"/>
    <property type="match status" value="1"/>
</dbReference>
<proteinExistence type="predicted"/>
<evidence type="ECO:0000256" key="2">
    <source>
        <dbReference type="PIRSR" id="PIRSR014972-2"/>
    </source>
</evidence>
<dbReference type="AlphaFoldDB" id="A0A517DR38"/>
<organism evidence="4 5">
    <name type="scientific">Sporomusa termitida</name>
    <dbReference type="NCBI Taxonomy" id="2377"/>
    <lineage>
        <taxon>Bacteria</taxon>
        <taxon>Bacillati</taxon>
        <taxon>Bacillota</taxon>
        <taxon>Negativicutes</taxon>
        <taxon>Selenomonadales</taxon>
        <taxon>Sporomusaceae</taxon>
        <taxon>Sporomusa</taxon>
    </lineage>
</organism>
<dbReference type="PANTHER" id="PTHR36934:SF1">
    <property type="entry name" value="THIOESTERASE DOMAIN-CONTAINING PROTEIN"/>
    <property type="match status" value="1"/>
</dbReference>
<evidence type="ECO:0000256" key="1">
    <source>
        <dbReference type="PIRSR" id="PIRSR014972-1"/>
    </source>
</evidence>
<dbReference type="Proteomes" id="UP000320776">
    <property type="component" value="Chromosome"/>
</dbReference>
<evidence type="ECO:0000259" key="3">
    <source>
        <dbReference type="Pfam" id="PF22636"/>
    </source>
</evidence>
<protein>
    <recommendedName>
        <fullName evidence="3">Fluoroacetyl-CoA-specific thioesterase-like domain-containing protein</fullName>
    </recommendedName>
</protein>
<accession>A0A517DR38</accession>
<gene>
    <name evidence="4" type="ORF">SPTER_11360</name>
</gene>
<feature type="active site" evidence="1">
    <location>
        <position position="36"/>
    </location>
</feature>
<dbReference type="OrthoDB" id="6902891at2"/>
<evidence type="ECO:0000313" key="4">
    <source>
        <dbReference type="EMBL" id="QDR79834.1"/>
    </source>
</evidence>
<dbReference type="PANTHER" id="PTHR36934">
    <property type="entry name" value="BLR0278 PROTEIN"/>
    <property type="match status" value="1"/>
</dbReference>
<dbReference type="EMBL" id="CP036259">
    <property type="protein sequence ID" value="QDR79834.1"/>
    <property type="molecule type" value="Genomic_DNA"/>
</dbReference>
<feature type="binding site" evidence="2">
    <location>
        <position position="63"/>
    </location>
    <ligand>
        <name>CoA</name>
        <dbReference type="ChEBI" id="CHEBI:57287"/>
    </ligand>
</feature>
<dbReference type="PIRSF" id="PIRSF014972">
    <property type="entry name" value="FlK"/>
    <property type="match status" value="1"/>
</dbReference>
<feature type="binding site" evidence="2">
    <location>
        <position position="114"/>
    </location>
    <ligand>
        <name>substrate</name>
    </ligand>
</feature>
<feature type="active site" evidence="1">
    <location>
        <position position="44"/>
    </location>
</feature>
<name>A0A517DR38_9FIRM</name>
<sequence>MEFNLQTGMKAERSEQVTSENTAIKYGSGGVAVYATPAMVGLMEGTCLAAVDPHLPSGLATVGIELAVKHLAATPVGMTVRATAELTAIAGKKLTFTIEAYDDREKIGQGTHERYIIDLAKFLKKAESKTIL</sequence>
<feature type="domain" description="Fluoroacetyl-CoA-specific thioesterase-like" evidence="3">
    <location>
        <begin position="17"/>
        <end position="118"/>
    </location>
</feature>
<dbReference type="KEGG" id="sted:SPTER_11360"/>
<evidence type="ECO:0000313" key="5">
    <source>
        <dbReference type="Proteomes" id="UP000320776"/>
    </source>
</evidence>
<reference evidence="4 5" key="1">
    <citation type="submission" date="2019-02" db="EMBL/GenBank/DDBJ databases">
        <title>Closed genome of Sporomusa termitida DSM 4440.</title>
        <authorList>
            <person name="Poehlein A."/>
            <person name="Daniel R."/>
        </authorList>
    </citation>
    <scope>NUCLEOTIDE SEQUENCE [LARGE SCALE GENOMIC DNA]</scope>
    <source>
        <strain evidence="4 5">DSM 4440</strain>
    </source>
</reference>
<keyword evidence="5" id="KW-1185">Reference proteome</keyword>
<dbReference type="InterPro" id="IPR054485">
    <property type="entry name" value="FlK-like_dom"/>
</dbReference>
<dbReference type="SUPFAM" id="SSF54637">
    <property type="entry name" value="Thioesterase/thiol ester dehydrase-isomerase"/>
    <property type="match status" value="1"/>
</dbReference>
<feature type="active site" evidence="1">
    <location>
        <position position="70"/>
    </location>
</feature>
<dbReference type="InterPro" id="IPR025540">
    <property type="entry name" value="FlK"/>
</dbReference>